<organism evidence="4 5">
    <name type="scientific">Sphingomonas qomolangmaensis</name>
    <dbReference type="NCBI Taxonomy" id="2918765"/>
    <lineage>
        <taxon>Bacteria</taxon>
        <taxon>Pseudomonadati</taxon>
        <taxon>Pseudomonadota</taxon>
        <taxon>Alphaproteobacteria</taxon>
        <taxon>Sphingomonadales</taxon>
        <taxon>Sphingomonadaceae</taxon>
        <taxon>Sphingomonas</taxon>
    </lineage>
</organism>
<dbReference type="InterPro" id="IPR029058">
    <property type="entry name" value="AB_hydrolase_fold"/>
</dbReference>
<keyword evidence="2 4" id="KW-0378">Hydrolase</keyword>
<dbReference type="InterPro" id="IPR050266">
    <property type="entry name" value="AB_hydrolase_sf"/>
</dbReference>
<protein>
    <submittedName>
        <fullName evidence="4">Alpha/beta hydrolase</fullName>
    </submittedName>
</protein>
<accession>A0ABY5L968</accession>
<evidence type="ECO:0000256" key="2">
    <source>
        <dbReference type="ARBA" id="ARBA00022801"/>
    </source>
</evidence>
<sequence>MRVCVRGTDLFFDVEGTKLAPEGAAMREKPTLLCLHGGPGLDHSGFRPDFAPLADVAQLVYLDQRGHGRSGRSTLPRWSLDDWADDVAAFCETLGIERPIVLGTSFGGYVAMAYAIRHPGHPARLILISTSARGTGNAERRANVAAAFERRGGPLARRVLERAFDERTPQAYEAYGRICGPLYNATAPDADALQRTVRNPDILPYFERSAGEGVTFDLSPRLSSIRAPTLVIGGEEDPITPIAEQAHIVEHMAPGRAQLVRFEGCGHGVQRDDPVRLRAAIAAFVVQ</sequence>
<dbReference type="Pfam" id="PF00561">
    <property type="entry name" value="Abhydrolase_1"/>
    <property type="match status" value="1"/>
</dbReference>
<evidence type="ECO:0000313" key="4">
    <source>
        <dbReference type="EMBL" id="UUL82305.1"/>
    </source>
</evidence>
<dbReference type="EMBL" id="CP101740">
    <property type="protein sequence ID" value="UUL82305.1"/>
    <property type="molecule type" value="Genomic_DNA"/>
</dbReference>
<dbReference type="InterPro" id="IPR000073">
    <property type="entry name" value="AB_hydrolase_1"/>
</dbReference>
<evidence type="ECO:0000256" key="1">
    <source>
        <dbReference type="ARBA" id="ARBA00010088"/>
    </source>
</evidence>
<dbReference type="GO" id="GO:0016787">
    <property type="term" value="F:hydrolase activity"/>
    <property type="evidence" value="ECO:0007669"/>
    <property type="project" value="UniProtKB-KW"/>
</dbReference>
<comment type="similarity">
    <text evidence="1">Belongs to the peptidase S33 family.</text>
</comment>
<dbReference type="Gene3D" id="3.40.50.1820">
    <property type="entry name" value="alpha/beta hydrolase"/>
    <property type="match status" value="1"/>
</dbReference>
<evidence type="ECO:0000259" key="3">
    <source>
        <dbReference type="Pfam" id="PF00561"/>
    </source>
</evidence>
<dbReference type="PANTHER" id="PTHR43798">
    <property type="entry name" value="MONOACYLGLYCEROL LIPASE"/>
    <property type="match status" value="1"/>
</dbReference>
<dbReference type="RefSeq" id="WP_256506112.1">
    <property type="nucleotide sequence ID" value="NZ_CP101740.1"/>
</dbReference>
<proteinExistence type="inferred from homology"/>
<feature type="domain" description="AB hydrolase-1" evidence="3">
    <location>
        <begin position="30"/>
        <end position="273"/>
    </location>
</feature>
<dbReference type="PANTHER" id="PTHR43798:SF33">
    <property type="entry name" value="HYDROLASE, PUTATIVE (AFU_ORTHOLOGUE AFUA_2G14860)-RELATED"/>
    <property type="match status" value="1"/>
</dbReference>
<dbReference type="PRINTS" id="PR00793">
    <property type="entry name" value="PROAMNOPTASE"/>
</dbReference>
<evidence type="ECO:0000313" key="5">
    <source>
        <dbReference type="Proteomes" id="UP001058533"/>
    </source>
</evidence>
<reference evidence="4" key="1">
    <citation type="submission" date="2022-07" db="EMBL/GenBank/DDBJ databases">
        <title>Sphingomonas sp. nov., a novel bacterium isolated from the north slope of the Mount Everest.</title>
        <authorList>
            <person name="Cui X."/>
            <person name="Liu Y."/>
        </authorList>
    </citation>
    <scope>NUCLEOTIDE SEQUENCE</scope>
    <source>
        <strain evidence="4">S5-59</strain>
    </source>
</reference>
<dbReference type="PRINTS" id="PR00111">
    <property type="entry name" value="ABHYDROLASE"/>
</dbReference>
<name>A0ABY5L968_9SPHN</name>
<keyword evidence="5" id="KW-1185">Reference proteome</keyword>
<dbReference type="Proteomes" id="UP001058533">
    <property type="component" value="Chromosome"/>
</dbReference>
<gene>
    <name evidence="4" type="ORF">NMP03_14140</name>
</gene>
<dbReference type="SUPFAM" id="SSF53474">
    <property type="entry name" value="alpha/beta-Hydrolases"/>
    <property type="match status" value="1"/>
</dbReference>
<dbReference type="InterPro" id="IPR002410">
    <property type="entry name" value="Peptidase_S33"/>
</dbReference>